<dbReference type="Proteomes" id="UP000252118">
    <property type="component" value="Unassembled WGS sequence"/>
</dbReference>
<keyword evidence="1 4" id="KW-0808">Transferase</keyword>
<dbReference type="Pfam" id="PF02709">
    <property type="entry name" value="Glyco_transf_7C"/>
    <property type="match status" value="1"/>
</dbReference>
<evidence type="ECO:0000313" key="5">
    <source>
        <dbReference type="Proteomes" id="UP000252118"/>
    </source>
</evidence>
<dbReference type="InterPro" id="IPR001173">
    <property type="entry name" value="Glyco_trans_2-like"/>
</dbReference>
<evidence type="ECO:0000259" key="2">
    <source>
        <dbReference type="Pfam" id="PF00535"/>
    </source>
</evidence>
<dbReference type="InterPro" id="IPR029044">
    <property type="entry name" value="Nucleotide-diphossugar_trans"/>
</dbReference>
<evidence type="ECO:0000256" key="1">
    <source>
        <dbReference type="ARBA" id="ARBA00022679"/>
    </source>
</evidence>
<organism evidence="4 5">
    <name type="scientific">Rossellomorea aquimaris</name>
    <dbReference type="NCBI Taxonomy" id="189382"/>
    <lineage>
        <taxon>Bacteria</taxon>
        <taxon>Bacillati</taxon>
        <taxon>Bacillota</taxon>
        <taxon>Bacilli</taxon>
        <taxon>Bacillales</taxon>
        <taxon>Bacillaceae</taxon>
        <taxon>Rossellomorea</taxon>
    </lineage>
</organism>
<evidence type="ECO:0000313" key="4">
    <source>
        <dbReference type="EMBL" id="RBP06733.1"/>
    </source>
</evidence>
<sequence>MITFSIIIPFQSKDPYRIKALQVVMNYYKTLFPNTDIIIASNGSDHYSKSSAINKAVKKTNTEYIAIIDADILCPKNTMLSGLKLLESFPLILPYNNVCDLYRHMSEVLYDKPNYSLSTSMLHGKNRHNKKSVPVGGINLIKKTCFIKIKGFDERFIGWGGEDDAFVAACDTICGPHKRLTGDIYHLWHPPKKAKTNPFYSNNHRIVSEYFLAYYKKEEMMKILSKRKGI</sequence>
<reference evidence="4 5" key="1">
    <citation type="submission" date="2018-06" db="EMBL/GenBank/DDBJ databases">
        <title>Freshwater and sediment microbial communities from various areas in North America, analyzing microbe dynamics in response to fracking.</title>
        <authorList>
            <person name="Lamendella R."/>
        </authorList>
    </citation>
    <scope>NUCLEOTIDE SEQUENCE [LARGE SCALE GENOMIC DNA]</scope>
    <source>
        <strain evidence="4 5">97B</strain>
    </source>
</reference>
<dbReference type="Pfam" id="PF00535">
    <property type="entry name" value="Glycos_transf_2"/>
    <property type="match status" value="1"/>
</dbReference>
<dbReference type="EMBL" id="QNRJ01000002">
    <property type="protein sequence ID" value="RBP06733.1"/>
    <property type="molecule type" value="Genomic_DNA"/>
</dbReference>
<gene>
    <name evidence="4" type="ORF">DET59_102116</name>
</gene>
<accession>A0A366EWG5</accession>
<dbReference type="Gene3D" id="3.90.550.10">
    <property type="entry name" value="Spore Coat Polysaccharide Biosynthesis Protein SpsA, Chain A"/>
    <property type="match status" value="1"/>
</dbReference>
<dbReference type="RefSeq" id="WP_181778040.1">
    <property type="nucleotide sequence ID" value="NZ_QNRJ01000002.1"/>
</dbReference>
<dbReference type="AlphaFoldDB" id="A0A366EWG5"/>
<dbReference type="InterPro" id="IPR027791">
    <property type="entry name" value="Galactosyl_T_C"/>
</dbReference>
<feature type="domain" description="Galactosyltransferase C-terminal" evidence="3">
    <location>
        <begin position="135"/>
        <end position="180"/>
    </location>
</feature>
<comment type="caution">
    <text evidence="4">The sequence shown here is derived from an EMBL/GenBank/DDBJ whole genome shotgun (WGS) entry which is preliminary data.</text>
</comment>
<dbReference type="GO" id="GO:0016740">
    <property type="term" value="F:transferase activity"/>
    <property type="evidence" value="ECO:0007669"/>
    <property type="project" value="UniProtKB-KW"/>
</dbReference>
<dbReference type="SUPFAM" id="SSF53448">
    <property type="entry name" value="Nucleotide-diphospho-sugar transferases"/>
    <property type="match status" value="1"/>
</dbReference>
<evidence type="ECO:0000259" key="3">
    <source>
        <dbReference type="Pfam" id="PF02709"/>
    </source>
</evidence>
<name>A0A366EWG5_9BACI</name>
<feature type="domain" description="Glycosyltransferase 2-like" evidence="2">
    <location>
        <begin position="36"/>
        <end position="88"/>
    </location>
</feature>
<protein>
    <submittedName>
        <fullName evidence="4">Glycosyl transferase family 2</fullName>
    </submittedName>
</protein>
<proteinExistence type="predicted"/>